<dbReference type="CDD" id="cd22150">
    <property type="entry name" value="F-box_CeFBXA-like"/>
    <property type="match status" value="1"/>
</dbReference>
<dbReference type="InParanoid" id="G5EDK0"/>
<dbReference type="Pfam" id="PF01827">
    <property type="entry name" value="FTH"/>
    <property type="match status" value="1"/>
</dbReference>
<dbReference type="InterPro" id="IPR041426">
    <property type="entry name" value="Mos1_HTH"/>
</dbReference>
<sequence length="365" mass="42725">MSQLSPKNKNDLRQCVLYEFIDGKPVFEAYKSFCDVIGDSCMDYVDFEFWFMRFANGNLNLDFNFDKSSSLSIFNIPIEILVKIMNELDWVSRLSMRQVSRAFRSIVDEESKMPKSLSFGFYDDTVFLQYDDSCVKYKDLEEEGHDDKIDIALFDFGVTLINPRLKLDYFEVLIDAKHGLDIDSDKCFKSLEALLKARNLPLPVKNVNIETNSGYEMNHAKNIIPYLKSGVLEKIVTNCDSSSFENIEIMKEIVELDQWKQAKHLEIDSLVKIPIENFLHFEHFELFFEHLCFQDVKERLLESSNFRHCTLQVMNSFDLEELAANFGIQYMGDDEGIRQTTFYEISTNSLEMTMFLDFVTFDRKF</sequence>
<dbReference type="Pfam" id="PF17906">
    <property type="entry name" value="HTH_48"/>
    <property type="match status" value="1"/>
</dbReference>
<dbReference type="Gene3D" id="1.10.10.1450">
    <property type="match status" value="1"/>
</dbReference>
<dbReference type="InterPro" id="IPR001810">
    <property type="entry name" value="F-box_dom"/>
</dbReference>
<dbReference type="PANTHER" id="PTHR23015:SF4">
    <property type="entry name" value="DUF38 DOMAIN-CONTAINING PROTEIN-RELATED"/>
    <property type="match status" value="1"/>
</dbReference>
<dbReference type="AlphaFoldDB" id="G5EDK0"/>
<organism evidence="2 3">
    <name type="scientific">Caenorhabditis elegans</name>
    <dbReference type="NCBI Taxonomy" id="6239"/>
    <lineage>
        <taxon>Eukaryota</taxon>
        <taxon>Metazoa</taxon>
        <taxon>Ecdysozoa</taxon>
        <taxon>Nematoda</taxon>
        <taxon>Chromadorea</taxon>
        <taxon>Rhabditida</taxon>
        <taxon>Rhabditina</taxon>
        <taxon>Rhabditomorpha</taxon>
        <taxon>Rhabditoidea</taxon>
        <taxon>Rhabditidae</taxon>
        <taxon>Peloderinae</taxon>
        <taxon>Caenorhabditis</taxon>
    </lineage>
</organism>
<dbReference type="PIR" id="T20652">
    <property type="entry name" value="T20652"/>
</dbReference>
<name>G5EDK0_CAEEL</name>
<dbReference type="KEGG" id="cel:CELE_Y102A5C.1"/>
<dbReference type="InterPro" id="IPR002900">
    <property type="entry name" value="DUF38/FTH_CAE_spp"/>
</dbReference>
<dbReference type="Proteomes" id="UP000001940">
    <property type="component" value="Chromosome V"/>
</dbReference>
<feature type="domain" description="F-box" evidence="1">
    <location>
        <begin position="70"/>
        <end position="117"/>
    </location>
</feature>
<evidence type="ECO:0000313" key="2">
    <source>
        <dbReference type="EMBL" id="CAA20972.1"/>
    </source>
</evidence>
<dbReference type="Bgee" id="WBGene00013610">
    <property type="expression patterns" value="Expressed in germ line (C elegans) and 3 other cell types or tissues"/>
</dbReference>
<dbReference type="OrthoDB" id="5906486at2759"/>
<dbReference type="InterPro" id="IPR036047">
    <property type="entry name" value="F-box-like_dom_sf"/>
</dbReference>
<proteinExistence type="predicted"/>
<evidence type="ECO:0000259" key="1">
    <source>
        <dbReference type="PROSITE" id="PS50181"/>
    </source>
</evidence>
<dbReference type="AGR" id="WB:WBGene00013610"/>
<reference evidence="2 3" key="1">
    <citation type="journal article" date="1998" name="Science">
        <title>Genome sequence of the nematode C. elegans: a platform for investigating biology.</title>
        <authorList>
            <consortium name="The C. elegans sequencing consortium"/>
            <person name="Sulson J.E."/>
            <person name="Waterston R."/>
        </authorList>
    </citation>
    <scope>NUCLEOTIDE SEQUENCE [LARGE SCALE GENOMIC DNA]</scope>
    <source>
        <strain evidence="2 3">Bristol N2</strain>
    </source>
</reference>
<dbReference type="SUPFAM" id="SSF81383">
    <property type="entry name" value="F-box domain"/>
    <property type="match status" value="1"/>
</dbReference>
<dbReference type="RefSeq" id="NP_507275.1">
    <property type="nucleotide sequence ID" value="NM_074874.8"/>
</dbReference>
<accession>G5EDK0</accession>
<dbReference type="PaxDb" id="6239-Y102A5C.1"/>
<dbReference type="PANTHER" id="PTHR23015">
    <property type="entry name" value="UNCHARACTERIZED C.ELEGANS PROTEIN"/>
    <property type="match status" value="1"/>
</dbReference>
<evidence type="ECO:0000313" key="3">
    <source>
        <dbReference type="Proteomes" id="UP000001940"/>
    </source>
</evidence>
<dbReference type="GeneID" id="180130"/>
<dbReference type="OMA" id="FHCANTA"/>
<keyword evidence="3" id="KW-1185">Reference proteome</keyword>
<dbReference type="InterPro" id="IPR040161">
    <property type="entry name" value="FB224"/>
</dbReference>
<dbReference type="EMBL" id="BX284605">
    <property type="protein sequence ID" value="CAA20972.1"/>
    <property type="molecule type" value="Genomic_DNA"/>
</dbReference>
<protein>
    <submittedName>
        <fullName evidence="2">F-box domain-containing protein</fullName>
    </submittedName>
</protein>
<gene>
    <name evidence="2 4" type="primary">fbxa-206</name>
    <name evidence="2" type="ORF">CELE_Y102A5C.1</name>
    <name evidence="4" type="ORF">Y102A5C.1</name>
</gene>
<dbReference type="PROSITE" id="PS50181">
    <property type="entry name" value="FBOX"/>
    <property type="match status" value="1"/>
</dbReference>
<dbReference type="Pfam" id="PF00646">
    <property type="entry name" value="F-box"/>
    <property type="match status" value="1"/>
</dbReference>
<dbReference type="eggNOG" id="ENOG502TJVF">
    <property type="taxonomic scope" value="Eukaryota"/>
</dbReference>
<evidence type="ECO:0000313" key="4">
    <source>
        <dbReference type="WormBase" id="Y102A5C.1"/>
    </source>
</evidence>
<dbReference type="WormBase" id="Y102A5C.1">
    <property type="protein sequence ID" value="CE19287"/>
    <property type="gene ID" value="WBGene00013610"/>
    <property type="gene designation" value="fbxa-206"/>
</dbReference>
<dbReference type="HOGENOM" id="CLU_030831_3_3_1"/>
<dbReference type="CTD" id="180130"/>
<dbReference type="SMART" id="SM00256">
    <property type="entry name" value="FBOX"/>
    <property type="match status" value="1"/>
</dbReference>
<dbReference type="FunCoup" id="G5EDK0">
    <property type="interactions" value="1"/>
</dbReference>
<dbReference type="PhylomeDB" id="G5EDK0"/>